<dbReference type="KEGG" id="mro:MROS_0284"/>
<dbReference type="EMBL" id="CP003557">
    <property type="protein sequence ID" value="AFN73528.1"/>
    <property type="molecule type" value="Genomic_DNA"/>
</dbReference>
<evidence type="ECO:0000313" key="1">
    <source>
        <dbReference type="EMBL" id="AFN73528.1"/>
    </source>
</evidence>
<reference evidence="1 2" key="1">
    <citation type="journal article" date="2013" name="PLoS ONE">
        <title>Genomic analysis of Melioribacter roseus, facultatively anaerobic organotrophic bacterium representing a novel deep lineage within Bacteriodetes/Chlorobi group.</title>
        <authorList>
            <person name="Kadnikov V.V."/>
            <person name="Mardanov A.V."/>
            <person name="Podosokorskaya O.A."/>
            <person name="Gavrilov S.N."/>
            <person name="Kublanov I.V."/>
            <person name="Beletsky A.V."/>
            <person name="Bonch-Osmolovskaya E.A."/>
            <person name="Ravin N.V."/>
        </authorList>
    </citation>
    <scope>NUCLEOTIDE SEQUENCE [LARGE SCALE GENOMIC DNA]</scope>
    <source>
        <strain evidence="2">JCM 17771 / P3M-2</strain>
    </source>
</reference>
<dbReference type="Gene3D" id="2.40.160.60">
    <property type="entry name" value="Outer membrane protein transport protein (OMPP1/FadL/TodX)"/>
    <property type="match status" value="1"/>
</dbReference>
<dbReference type="RefSeq" id="WP_014854965.1">
    <property type="nucleotide sequence ID" value="NC_018178.1"/>
</dbReference>
<dbReference type="Proteomes" id="UP000009011">
    <property type="component" value="Chromosome"/>
</dbReference>
<keyword evidence="2" id="KW-1185">Reference proteome</keyword>
<dbReference type="AlphaFoldDB" id="I6ZWU1"/>
<dbReference type="NCBIfam" id="NF033709">
    <property type="entry name" value="PorV_fam"/>
    <property type="match status" value="1"/>
</dbReference>
<accession>I6ZWU1</accession>
<name>I6ZWU1_MELRP</name>
<organism evidence="1 2">
    <name type="scientific">Melioribacter roseus (strain DSM 23840 / JCM 17771 / VKM B-2668 / P3M-2)</name>
    <dbReference type="NCBI Taxonomy" id="1191523"/>
    <lineage>
        <taxon>Bacteria</taxon>
        <taxon>Pseudomonadati</taxon>
        <taxon>Ignavibacteriota</taxon>
        <taxon>Ignavibacteria</taxon>
        <taxon>Ignavibacteriales</taxon>
        <taxon>Melioribacteraceae</taxon>
        <taxon>Melioribacter</taxon>
    </lineage>
</organism>
<gene>
    <name evidence="1" type="ordered locus">MROS_0284</name>
</gene>
<evidence type="ECO:0000313" key="2">
    <source>
        <dbReference type="Proteomes" id="UP000009011"/>
    </source>
</evidence>
<dbReference type="OrthoDB" id="9807473at2"/>
<proteinExistence type="predicted"/>
<dbReference type="SUPFAM" id="SSF56935">
    <property type="entry name" value="Porins"/>
    <property type="match status" value="1"/>
</dbReference>
<sequence>MIDSKKLKEIENEKINLITLVLLTLFTAGSLFAGGGSRNGTAGASQLLVPVGARGVSMAGATLVDATGVESLYWNPANLARGEYNTYALFSHMNYFADINVEYGAVSTNIEGLGALAFSIKSIAVGDIPVTTVQNPDGTGQTFSPSFITIGMTYARMLSDRISVGLTTNIVSEKIDLVSATGIAFNLGISYQNLGNIDGLSFAVVLKNLGPQMDYDGSGLNVKAISTDLSRPTQYYKIDAASFELPSTLELALGYNYQFNETNSLIVNGVFQNSNFYGDEYRFGAEYAYNDLFFIRGGYMFMPELDSDSNTFGLSAGFGINYNLGGLGLKLDYAFRQMKFFNDNHVFTVTLGL</sequence>
<dbReference type="STRING" id="1191523.MROS_0284"/>
<dbReference type="eggNOG" id="COG2067">
    <property type="taxonomic scope" value="Bacteria"/>
</dbReference>
<evidence type="ECO:0008006" key="3">
    <source>
        <dbReference type="Google" id="ProtNLM"/>
    </source>
</evidence>
<protein>
    <recommendedName>
        <fullName evidence="3">PorV/PorQ family protein</fullName>
    </recommendedName>
</protein>
<dbReference type="HOGENOM" id="CLU_067062_0_0_10"/>